<evidence type="ECO:0000256" key="2">
    <source>
        <dbReference type="ARBA" id="ARBA00022729"/>
    </source>
</evidence>
<feature type="compositionally biased region" description="Low complexity" evidence="6">
    <location>
        <begin position="52"/>
        <end position="65"/>
    </location>
</feature>
<proteinExistence type="inferred from homology"/>
<dbReference type="SUPFAM" id="SSF52266">
    <property type="entry name" value="SGNH hydrolase"/>
    <property type="match status" value="1"/>
</dbReference>
<evidence type="ECO:0000256" key="7">
    <source>
        <dbReference type="SAM" id="SignalP"/>
    </source>
</evidence>
<evidence type="ECO:0000313" key="9">
    <source>
        <dbReference type="RefSeq" id="XP_018818750.2"/>
    </source>
</evidence>
<keyword evidence="5" id="KW-0175">Coiled coil</keyword>
<evidence type="ECO:0000256" key="6">
    <source>
        <dbReference type="SAM" id="MobiDB-lite"/>
    </source>
</evidence>
<dbReference type="PANTHER" id="PTHR22835">
    <property type="entry name" value="ZINC FINGER FYVE DOMAIN CONTAINING PROTEIN"/>
    <property type="match status" value="1"/>
</dbReference>
<dbReference type="InterPro" id="IPR035669">
    <property type="entry name" value="SGNH_plant_lipase-like"/>
</dbReference>
<gene>
    <name evidence="9" type="primary">LOC108989559</name>
</gene>
<name>A0A2I4EH80_JUGRE</name>
<keyword evidence="4" id="KW-0325">Glycoprotein</keyword>
<dbReference type="Gramene" id="Jr16_08830_p1">
    <property type="protein sequence ID" value="cds.Jr16_08830_p1"/>
    <property type="gene ID" value="Jr16_08830"/>
</dbReference>
<feature type="compositionally biased region" description="Pro residues" evidence="6">
    <location>
        <begin position="123"/>
        <end position="146"/>
    </location>
</feature>
<dbReference type="STRING" id="51240.A0A2I4EH80"/>
<dbReference type="Pfam" id="PF00657">
    <property type="entry name" value="Lipase_GDSL"/>
    <property type="match status" value="1"/>
</dbReference>
<dbReference type="InterPro" id="IPR001087">
    <property type="entry name" value="GDSL"/>
</dbReference>
<feature type="compositionally biased region" description="Pro residues" evidence="6">
    <location>
        <begin position="66"/>
        <end position="84"/>
    </location>
</feature>
<dbReference type="RefSeq" id="XP_018818750.2">
    <property type="nucleotide sequence ID" value="XM_018963205.2"/>
</dbReference>
<keyword evidence="2 7" id="KW-0732">Signal</keyword>
<evidence type="ECO:0000256" key="3">
    <source>
        <dbReference type="ARBA" id="ARBA00022801"/>
    </source>
</evidence>
<dbReference type="Proteomes" id="UP000235220">
    <property type="component" value="Chromosome 16"/>
</dbReference>
<feature type="compositionally biased region" description="Low complexity" evidence="6">
    <location>
        <begin position="147"/>
        <end position="158"/>
    </location>
</feature>
<sequence>MADSKYFLRQIASFILLFSICSPSFAHNKSTTTTTTTTTPTPPSGCSCPCPCSSGSSPPSGSFPPLGSPPPSGSFPPSGSPPLPSDSSPPSGSLPPSGSPPSPGSLPPSGSPPLPSDSSPPSGSLPPPSSPPPPGSPPPSGSPPLPSDSSPPSGSLPPSGSPPPSGYPPFPSGSPPLPSGNSPPSSSQFDFKNCFSRIFAFGDSYTDTGNAQLMGGFQPFISQLFSQFSSGQLPGYRLCNGRLVIDFLCDALSIPTLRPYADSSAEFSKGVNFAIAGSTTLSTDFFTQFINKGHSLMWNANPESCDTQLNWFNKYIAEKGCKGIHEEACRGEMANSLFWIGEMGGNDYARLYGSHVLHKLLITQAVGHVHKLLRVILDKGARFIVVQGLPPAGCLPLHLSFCPLKDRDQYGCSNIANSLIMAHNELLQAKLEELRRKYSNAMIIYADYWKAYQTILTNYKSYQFEQPFDVCCGAGGGQFNFELNSLCGSAGTSTCKDANKYINWDGIHLTEAMYKHVSDLFFHKDHCQPSFAELIMKKKQMMMGSNP</sequence>
<evidence type="ECO:0000256" key="5">
    <source>
        <dbReference type="SAM" id="Coils"/>
    </source>
</evidence>
<feature type="compositionally biased region" description="Pro residues" evidence="6">
    <location>
        <begin position="159"/>
        <end position="178"/>
    </location>
</feature>
<dbReference type="GeneID" id="108989559"/>
<feature type="compositionally biased region" description="Pro residues" evidence="6">
    <location>
        <begin position="97"/>
        <end position="115"/>
    </location>
</feature>
<keyword evidence="3" id="KW-0378">Hydrolase</keyword>
<dbReference type="CDD" id="cd01837">
    <property type="entry name" value="SGNH_plant_lipase_like"/>
    <property type="match status" value="1"/>
</dbReference>
<dbReference type="AlphaFoldDB" id="A0A2I4EH80"/>
<evidence type="ECO:0000256" key="1">
    <source>
        <dbReference type="ARBA" id="ARBA00008668"/>
    </source>
</evidence>
<evidence type="ECO:0000313" key="8">
    <source>
        <dbReference type="Proteomes" id="UP000235220"/>
    </source>
</evidence>
<feature type="compositionally biased region" description="Low complexity" evidence="6">
    <location>
        <begin position="85"/>
        <end position="96"/>
    </location>
</feature>
<keyword evidence="8" id="KW-1185">Reference proteome</keyword>
<feature type="chain" id="PRO_5043736135" evidence="7">
    <location>
        <begin position="27"/>
        <end position="547"/>
    </location>
</feature>
<dbReference type="PANTHER" id="PTHR22835:SF532">
    <property type="entry name" value="SERINE-RICH ADHESIN FOR PLATELETS-LIKE ISOFORM X1"/>
    <property type="match status" value="1"/>
</dbReference>
<feature type="coiled-coil region" evidence="5">
    <location>
        <begin position="417"/>
        <end position="444"/>
    </location>
</feature>
<evidence type="ECO:0000256" key="4">
    <source>
        <dbReference type="ARBA" id="ARBA00023180"/>
    </source>
</evidence>
<protein>
    <submittedName>
        <fullName evidence="9">GDSL esterase/lipase At3g48460-like</fullName>
    </submittedName>
</protein>
<feature type="region of interest" description="Disordered" evidence="6">
    <location>
        <begin position="28"/>
        <end position="186"/>
    </location>
</feature>
<dbReference type="KEGG" id="jre:108989559"/>
<organism evidence="8 9">
    <name type="scientific">Juglans regia</name>
    <name type="common">English walnut</name>
    <dbReference type="NCBI Taxonomy" id="51240"/>
    <lineage>
        <taxon>Eukaryota</taxon>
        <taxon>Viridiplantae</taxon>
        <taxon>Streptophyta</taxon>
        <taxon>Embryophyta</taxon>
        <taxon>Tracheophyta</taxon>
        <taxon>Spermatophyta</taxon>
        <taxon>Magnoliopsida</taxon>
        <taxon>eudicotyledons</taxon>
        <taxon>Gunneridae</taxon>
        <taxon>Pentapetalae</taxon>
        <taxon>rosids</taxon>
        <taxon>fabids</taxon>
        <taxon>Fagales</taxon>
        <taxon>Juglandaceae</taxon>
        <taxon>Juglans</taxon>
    </lineage>
</organism>
<feature type="signal peptide" evidence="7">
    <location>
        <begin position="1"/>
        <end position="26"/>
    </location>
</feature>
<accession>A0A2I4EH80</accession>
<dbReference type="OrthoDB" id="1600564at2759"/>
<reference evidence="9" key="1">
    <citation type="submission" date="2025-08" db="UniProtKB">
        <authorList>
            <consortium name="RefSeq"/>
        </authorList>
    </citation>
    <scope>IDENTIFICATION</scope>
    <source>
        <tissue evidence="9">Leaves</tissue>
    </source>
</reference>
<dbReference type="Gene3D" id="3.40.50.1110">
    <property type="entry name" value="SGNH hydrolase"/>
    <property type="match status" value="1"/>
</dbReference>
<comment type="similarity">
    <text evidence="1">Belongs to the 'GDSL' lipolytic enzyme family.</text>
</comment>
<dbReference type="GO" id="GO:0016788">
    <property type="term" value="F:hydrolase activity, acting on ester bonds"/>
    <property type="evidence" value="ECO:0007669"/>
    <property type="project" value="InterPro"/>
</dbReference>
<dbReference type="InterPro" id="IPR036514">
    <property type="entry name" value="SGNH_hydro_sf"/>
</dbReference>